<name>A0A482XR24_LAOST</name>
<keyword evidence="4" id="KW-0472">Membrane</keyword>
<organism evidence="5 6">
    <name type="scientific">Laodelphax striatellus</name>
    <name type="common">Small brown planthopper</name>
    <name type="synonym">Delphax striatella</name>
    <dbReference type="NCBI Taxonomy" id="195883"/>
    <lineage>
        <taxon>Eukaryota</taxon>
        <taxon>Metazoa</taxon>
        <taxon>Ecdysozoa</taxon>
        <taxon>Arthropoda</taxon>
        <taxon>Hexapoda</taxon>
        <taxon>Insecta</taxon>
        <taxon>Pterygota</taxon>
        <taxon>Neoptera</taxon>
        <taxon>Paraneoptera</taxon>
        <taxon>Hemiptera</taxon>
        <taxon>Auchenorrhyncha</taxon>
        <taxon>Fulgoroidea</taxon>
        <taxon>Delphacidae</taxon>
        <taxon>Criomorphinae</taxon>
        <taxon>Laodelphax</taxon>
    </lineage>
</organism>
<evidence type="ECO:0000256" key="3">
    <source>
        <dbReference type="SAM" id="MobiDB-lite"/>
    </source>
</evidence>
<feature type="compositionally biased region" description="Basic residues" evidence="3">
    <location>
        <begin position="186"/>
        <end position="196"/>
    </location>
</feature>
<dbReference type="Proteomes" id="UP000291343">
    <property type="component" value="Unassembled WGS sequence"/>
</dbReference>
<feature type="transmembrane region" description="Helical" evidence="4">
    <location>
        <begin position="249"/>
        <end position="274"/>
    </location>
</feature>
<keyword evidence="2" id="KW-0677">Repeat</keyword>
<dbReference type="SMART" id="SM00369">
    <property type="entry name" value="LRR_TYP"/>
    <property type="match status" value="4"/>
</dbReference>
<evidence type="ECO:0000256" key="2">
    <source>
        <dbReference type="ARBA" id="ARBA00022737"/>
    </source>
</evidence>
<keyword evidence="4" id="KW-1133">Transmembrane helix</keyword>
<dbReference type="EMBL" id="QKKF02002849">
    <property type="protein sequence ID" value="RZF48124.1"/>
    <property type="molecule type" value="Genomic_DNA"/>
</dbReference>
<evidence type="ECO:0000256" key="4">
    <source>
        <dbReference type="SAM" id="Phobius"/>
    </source>
</evidence>
<evidence type="ECO:0008006" key="7">
    <source>
        <dbReference type="Google" id="ProtNLM"/>
    </source>
</evidence>
<dbReference type="Pfam" id="PF13855">
    <property type="entry name" value="LRR_8"/>
    <property type="match status" value="1"/>
</dbReference>
<proteinExistence type="predicted"/>
<keyword evidence="4" id="KW-0812">Transmembrane</keyword>
<keyword evidence="6" id="KW-1185">Reference proteome</keyword>
<dbReference type="GO" id="GO:0005737">
    <property type="term" value="C:cytoplasm"/>
    <property type="evidence" value="ECO:0007669"/>
    <property type="project" value="TreeGrafter"/>
</dbReference>
<dbReference type="OrthoDB" id="1394818at2759"/>
<feature type="region of interest" description="Disordered" evidence="3">
    <location>
        <begin position="154"/>
        <end position="235"/>
    </location>
</feature>
<sequence length="374" mass="43147">MSRKINLKKYLEDGTLDLSMMQLKYDEVPVKEIATLPKVTSLDLSNNCLLSLGKNFTPSLTHIVKLDLSKNQLTALPENFGQLVSLKHLDLYNNRITALPLSFGKLKHLRWLDLKGNPLLPKLAEIAGPCTDSAQCSSAAKNVVHMLALMNEQVEEEKKRRREQMELEEEERKALAAKEQQEQSQAKKRNKKKKHQERITELENGSAAVDKSDKCLSTGDENEDSDEVPANKSKDSKSRKSLISKTFSAIKFLFTMMVLVACIMFFLLFILNLLDEETYKSVSKQLIKVQRRVTSMVPKTWTKKMNKYYILGIKYCTRLSKQGLLMAIQGMEQVQDWQLWLNSNETVQSYFDMLRSWWQMVYIRVSEMYRTVTV</sequence>
<evidence type="ECO:0000313" key="5">
    <source>
        <dbReference type="EMBL" id="RZF48124.1"/>
    </source>
</evidence>
<dbReference type="InterPro" id="IPR001611">
    <property type="entry name" value="Leu-rich_rpt"/>
</dbReference>
<reference evidence="5 6" key="1">
    <citation type="journal article" date="2017" name="Gigascience">
        <title>Genome sequence of the small brown planthopper, Laodelphax striatellus.</title>
        <authorList>
            <person name="Zhu J."/>
            <person name="Jiang F."/>
            <person name="Wang X."/>
            <person name="Yang P."/>
            <person name="Bao Y."/>
            <person name="Zhao W."/>
            <person name="Wang W."/>
            <person name="Lu H."/>
            <person name="Wang Q."/>
            <person name="Cui N."/>
            <person name="Li J."/>
            <person name="Chen X."/>
            <person name="Luo L."/>
            <person name="Yu J."/>
            <person name="Kang L."/>
            <person name="Cui F."/>
        </authorList>
    </citation>
    <scope>NUCLEOTIDE SEQUENCE [LARGE SCALE GENOMIC DNA]</scope>
    <source>
        <strain evidence="5">Lst14</strain>
    </source>
</reference>
<dbReference type="PROSITE" id="PS51450">
    <property type="entry name" value="LRR"/>
    <property type="match status" value="1"/>
</dbReference>
<evidence type="ECO:0000256" key="1">
    <source>
        <dbReference type="ARBA" id="ARBA00022614"/>
    </source>
</evidence>
<dbReference type="PANTHER" id="PTHR15454:SF56">
    <property type="entry name" value="PROTEIN PHOSPHATASE 1 REGULATORY SUBUNIT 7-RELATED"/>
    <property type="match status" value="1"/>
</dbReference>
<gene>
    <name evidence="5" type="ORF">LSTR_LSTR002190</name>
</gene>
<dbReference type="STRING" id="195883.A0A482XR24"/>
<accession>A0A482XR24</accession>
<dbReference type="SUPFAM" id="SSF52058">
    <property type="entry name" value="L domain-like"/>
    <property type="match status" value="1"/>
</dbReference>
<dbReference type="InterPro" id="IPR032675">
    <property type="entry name" value="LRR_dom_sf"/>
</dbReference>
<protein>
    <recommendedName>
        <fullName evidence="7">Leucine-rich repeat-containing protein 59</fullName>
    </recommendedName>
</protein>
<feature type="compositionally biased region" description="Basic and acidic residues" evidence="3">
    <location>
        <begin position="170"/>
        <end position="181"/>
    </location>
</feature>
<dbReference type="PANTHER" id="PTHR15454">
    <property type="entry name" value="NISCHARIN RELATED"/>
    <property type="match status" value="1"/>
</dbReference>
<comment type="caution">
    <text evidence="5">The sequence shown here is derived from an EMBL/GenBank/DDBJ whole genome shotgun (WGS) entry which is preliminary data.</text>
</comment>
<dbReference type="InterPro" id="IPR003591">
    <property type="entry name" value="Leu-rich_rpt_typical-subtyp"/>
</dbReference>
<dbReference type="InParanoid" id="A0A482XR24"/>
<evidence type="ECO:0000313" key="6">
    <source>
        <dbReference type="Proteomes" id="UP000291343"/>
    </source>
</evidence>
<dbReference type="Gene3D" id="3.80.10.10">
    <property type="entry name" value="Ribonuclease Inhibitor"/>
    <property type="match status" value="1"/>
</dbReference>
<keyword evidence="1" id="KW-0433">Leucine-rich repeat</keyword>
<dbReference type="AlphaFoldDB" id="A0A482XR24"/>